<dbReference type="GO" id="GO:0090619">
    <property type="term" value="C:meiotic spindle pole"/>
    <property type="evidence" value="ECO:0007669"/>
    <property type="project" value="EnsemblFungi"/>
</dbReference>
<dbReference type="VEuPathDB" id="FungiDB:SJAG_02320"/>
<evidence type="ECO:0000259" key="6">
    <source>
        <dbReference type="Pfam" id="PF04048"/>
    </source>
</evidence>
<dbReference type="InterPro" id="IPR039682">
    <property type="entry name" value="Sec8/EXOC4"/>
</dbReference>
<dbReference type="GO" id="GO:0006897">
    <property type="term" value="P:endocytosis"/>
    <property type="evidence" value="ECO:0007669"/>
    <property type="project" value="EnsemblFungi"/>
</dbReference>
<feature type="compositionally biased region" description="Basic and acidic residues" evidence="5">
    <location>
        <begin position="9"/>
        <end position="25"/>
    </location>
</feature>
<comment type="similarity">
    <text evidence="4">Belongs to the SEC8 family.</text>
</comment>
<feature type="region of interest" description="Disordered" evidence="5">
    <location>
        <begin position="1"/>
        <end position="49"/>
    </location>
</feature>
<dbReference type="OrthoDB" id="272977at2759"/>
<gene>
    <name evidence="9" type="primary">sec8</name>
    <name evidence="8" type="ORF">SJAG_02320</name>
</gene>
<organism evidence="8 10">
    <name type="scientific">Schizosaccharomyces japonicus (strain yFS275 / FY16936)</name>
    <name type="common">Fission yeast</name>
    <dbReference type="NCBI Taxonomy" id="402676"/>
    <lineage>
        <taxon>Eukaryota</taxon>
        <taxon>Fungi</taxon>
        <taxon>Dikarya</taxon>
        <taxon>Ascomycota</taxon>
        <taxon>Taphrinomycotina</taxon>
        <taxon>Schizosaccharomycetes</taxon>
        <taxon>Schizosaccharomycetales</taxon>
        <taxon>Schizosaccharomycetaceae</taxon>
        <taxon>Schizosaccharomyces</taxon>
    </lineage>
</organism>
<dbReference type="GO" id="GO:0110085">
    <property type="term" value="C:mitotic actomyosin contractile ring"/>
    <property type="evidence" value="ECO:0007669"/>
    <property type="project" value="EnsemblFungi"/>
</dbReference>
<dbReference type="InterPro" id="IPR007191">
    <property type="entry name" value="Sec8_exocyst_N"/>
</dbReference>
<dbReference type="OMA" id="WYKAIVT"/>
<dbReference type="GeneID" id="7049066"/>
<dbReference type="RefSeq" id="XP_002173529.1">
    <property type="nucleotide sequence ID" value="XM_002173493.2"/>
</dbReference>
<dbReference type="GO" id="GO:0032120">
    <property type="term" value="P:ascospore-type prospore membrane formation"/>
    <property type="evidence" value="ECO:0007669"/>
    <property type="project" value="EnsemblFungi"/>
</dbReference>
<dbReference type="GO" id="GO:0000145">
    <property type="term" value="C:exocyst"/>
    <property type="evidence" value="ECO:0000318"/>
    <property type="project" value="GO_Central"/>
</dbReference>
<evidence type="ECO:0000256" key="5">
    <source>
        <dbReference type="SAM" id="MobiDB-lite"/>
    </source>
</evidence>
<dbReference type="GO" id="GO:0006887">
    <property type="term" value="P:exocytosis"/>
    <property type="evidence" value="ECO:0000318"/>
    <property type="project" value="GO_Central"/>
</dbReference>
<dbReference type="JaponicusDB" id="SJAG_02320">
    <property type="gene designation" value="sec8"/>
</dbReference>
<keyword evidence="1 4" id="KW-0813">Transport</keyword>
<sequence>MHSNNFRIVRREIAKNPPENRHGDDELLDSESSSSQNRTKHKRGMSKRFQQQELEGLINDIEDEWKDLFKENYNPLSTALELLDKSSFGRGYENFIETYDKVKSALQRISSENKEDFMQNVTAYGRIMDRLNVTTSKVLNLKASLKSAQSSIDNITGSSELLQLLSRSAQLNIIIETLQSVHSAFQSRQNIETLIKQKKYYEASQLLVKTSQTLSEKSFEGISSVDGLRSQISAMESSFFETLVDELTRIVFLRSDTTYSLETPKDSPITTNPFFLREFLDSINKEPSIRQVNKLKKIAEILQEPLDKDRYKEHGTDSFRDLRMVLESLNNLNKLRDALAVLKQRTPAEVYYLVDCVVKHADTTYSAGFNCDIPTATQSIFDAMFDSKNEQQSKIFERFFHLFSLKLDTLVFHYRLIGDYLTRLVGTDSMGVSRYEFSYSPLWDALKNELGLLLKDYLITPVEYSYSKQSKAAASDSTIHTNYEFDQNKSFFSSVNGCLPQKDDKSFAAELTKIVKDFSLINVGKSNSNTSTTDLNLYVNQQGSMKFATNHKIIAYPSIFDAPIVLMSVVSLLTNFRYILDGVSNVPQGAYVRVISAFLKDTFLPHFTDIIFSYFDDIMNDPDAFKVHPDWIKFHDYPIYKGFVSTLQFVESLTNSFPVMASNLVEYYEILLKVLRKLESKAVRFVNELCVTTLLKKYKFTKNISDLGTETARLKTVGNEKLFNSFSSLWNSPDQPESEWTELYLTERKGSLFYGRNEEDIENLPKSIISRDSSVASQIAYLYNSLIWFNKKCFYQFHANKTEKENTSENNIQYGRPLFVMRVLDYDNPQHKSLIGDYETVIRSYRDLSYQCLLLLRMEIRLLYFNTLVQIVKVPNFILEYKGRPDDVVIELDSTIISVNFEIERSLPERERAMIWKGLDFIVDHQMYEIFRSLKSMNRGACLQTLRNLAVMVQTLKIVNDNPDAVGLMRSIRAFGVYRLGLKKVTEFFASKPTASNYEDVKHMVSIFYRKMLNEAQAQERDDLVRQYTRKEAAYNAEIDRIAKAASIETHLVKSNESTPKPRK</sequence>
<name>B6K255_SCHJY</name>
<evidence type="ECO:0000259" key="7">
    <source>
        <dbReference type="Pfam" id="PF20652"/>
    </source>
</evidence>
<evidence type="ECO:0000256" key="1">
    <source>
        <dbReference type="ARBA" id="ARBA00022448"/>
    </source>
</evidence>
<feature type="domain" description="Exocyst complex component Sec8 middle helical bundle" evidence="7">
    <location>
        <begin position="315"/>
        <end position="567"/>
    </location>
</feature>
<dbReference type="EMBL" id="KE651166">
    <property type="protein sequence ID" value="EEB07236.1"/>
    <property type="molecule type" value="Genomic_DNA"/>
</dbReference>
<feature type="domain" description="Exocyst complex component Sec8 N-terminal" evidence="6">
    <location>
        <begin position="54"/>
        <end position="193"/>
    </location>
</feature>
<dbReference type="GO" id="GO:0090522">
    <property type="term" value="P:vesicle tethering involved in exocytosis"/>
    <property type="evidence" value="ECO:0007669"/>
    <property type="project" value="UniProtKB-UniRule"/>
</dbReference>
<evidence type="ECO:0000256" key="2">
    <source>
        <dbReference type="ARBA" id="ARBA00022483"/>
    </source>
</evidence>
<dbReference type="Proteomes" id="UP000001744">
    <property type="component" value="Unassembled WGS sequence"/>
</dbReference>
<dbReference type="eggNOG" id="KOG3691">
    <property type="taxonomic scope" value="Eukaryota"/>
</dbReference>
<dbReference type="GO" id="GO:0006904">
    <property type="term" value="P:vesicle docking involved in exocytosis"/>
    <property type="evidence" value="ECO:0007669"/>
    <property type="project" value="InterPro"/>
</dbReference>
<dbReference type="AlphaFoldDB" id="B6K255"/>
<keyword evidence="3 4" id="KW-0653">Protein transport</keyword>
<dbReference type="HOGENOM" id="CLU_288715_0_0_1"/>
<keyword evidence="10" id="KW-1185">Reference proteome</keyword>
<dbReference type="GO" id="GO:0006612">
    <property type="term" value="P:protein targeting to membrane"/>
    <property type="evidence" value="ECO:0007669"/>
    <property type="project" value="UniProtKB-UniRule"/>
</dbReference>
<dbReference type="GO" id="GO:0015031">
    <property type="term" value="P:protein transport"/>
    <property type="evidence" value="ECO:0007669"/>
    <property type="project" value="UniProtKB-KW"/>
</dbReference>
<dbReference type="PANTHER" id="PTHR14146">
    <property type="entry name" value="EXOCYST COMPLEX COMPONENT 4"/>
    <property type="match status" value="1"/>
</dbReference>
<dbReference type="Pfam" id="PF04048">
    <property type="entry name" value="Sec8_N"/>
    <property type="match status" value="1"/>
</dbReference>
<evidence type="ECO:0000256" key="3">
    <source>
        <dbReference type="ARBA" id="ARBA00022927"/>
    </source>
</evidence>
<evidence type="ECO:0000313" key="8">
    <source>
        <dbReference type="EMBL" id="EEB07236.1"/>
    </source>
</evidence>
<evidence type="ECO:0000313" key="9">
    <source>
        <dbReference type="JaponicusDB" id="SJAG_02320"/>
    </source>
</evidence>
<dbReference type="GO" id="GO:1902716">
    <property type="term" value="C:cell cortex of growing cell tip"/>
    <property type="evidence" value="ECO:0007669"/>
    <property type="project" value="EnsemblFungi"/>
</dbReference>
<keyword evidence="2 4" id="KW-0268">Exocytosis</keyword>
<dbReference type="PANTHER" id="PTHR14146:SF0">
    <property type="entry name" value="EXOCYST COMPLEX COMPONENT 4"/>
    <property type="match status" value="1"/>
</dbReference>
<dbReference type="STRING" id="402676.B6K255"/>
<reference evidence="8 10" key="1">
    <citation type="journal article" date="2011" name="Science">
        <title>Comparative functional genomics of the fission yeasts.</title>
        <authorList>
            <person name="Rhind N."/>
            <person name="Chen Z."/>
            <person name="Yassour M."/>
            <person name="Thompson D.A."/>
            <person name="Haas B.J."/>
            <person name="Habib N."/>
            <person name="Wapinski I."/>
            <person name="Roy S."/>
            <person name="Lin M.F."/>
            <person name="Heiman D.I."/>
            <person name="Young S.K."/>
            <person name="Furuya K."/>
            <person name="Guo Y."/>
            <person name="Pidoux A."/>
            <person name="Chen H.M."/>
            <person name="Robbertse B."/>
            <person name="Goldberg J.M."/>
            <person name="Aoki K."/>
            <person name="Bayne E.H."/>
            <person name="Berlin A.M."/>
            <person name="Desjardins C.A."/>
            <person name="Dobbs E."/>
            <person name="Dukaj L."/>
            <person name="Fan L."/>
            <person name="FitzGerald M.G."/>
            <person name="French C."/>
            <person name="Gujja S."/>
            <person name="Hansen K."/>
            <person name="Keifenheim D."/>
            <person name="Levin J.Z."/>
            <person name="Mosher R.A."/>
            <person name="Mueller C.A."/>
            <person name="Pfiffner J."/>
            <person name="Priest M."/>
            <person name="Russ C."/>
            <person name="Smialowska A."/>
            <person name="Swoboda P."/>
            <person name="Sykes S.M."/>
            <person name="Vaughn M."/>
            <person name="Vengrova S."/>
            <person name="Yoder R."/>
            <person name="Zeng Q."/>
            <person name="Allshire R."/>
            <person name="Baulcombe D."/>
            <person name="Birren B.W."/>
            <person name="Brown W."/>
            <person name="Ekwall K."/>
            <person name="Kellis M."/>
            <person name="Leatherwood J."/>
            <person name="Levin H."/>
            <person name="Margalit H."/>
            <person name="Martienssen R."/>
            <person name="Nieduszynski C.A."/>
            <person name="Spatafora J.W."/>
            <person name="Friedman N."/>
            <person name="Dalgaard J.Z."/>
            <person name="Baumann P."/>
            <person name="Niki H."/>
            <person name="Regev A."/>
            <person name="Nusbaum C."/>
        </authorList>
    </citation>
    <scope>NUCLEOTIDE SEQUENCE [LARGE SCALE GENOMIC DNA]</scope>
    <source>
        <strain evidence="10">yFS275 / FY16936</strain>
    </source>
</reference>
<dbReference type="InterPro" id="IPR048630">
    <property type="entry name" value="Sec8_M"/>
</dbReference>
<evidence type="ECO:0000256" key="4">
    <source>
        <dbReference type="RuleBase" id="RU367079"/>
    </source>
</evidence>
<evidence type="ECO:0000313" key="10">
    <source>
        <dbReference type="Proteomes" id="UP000001744"/>
    </source>
</evidence>
<dbReference type="Pfam" id="PF20652">
    <property type="entry name" value="Sec8_C"/>
    <property type="match status" value="1"/>
</dbReference>
<protein>
    <recommendedName>
        <fullName evidence="4">Exocyst complex component Sec8</fullName>
    </recommendedName>
</protein>
<dbReference type="GO" id="GO:0006893">
    <property type="term" value="P:Golgi to plasma membrane transport"/>
    <property type="evidence" value="ECO:0000318"/>
    <property type="project" value="GO_Central"/>
</dbReference>
<comment type="function">
    <text evidence="4">Component of the exocyst complex involved in the docking of exocytic vesicles with fusion sites on the plasma membrane.</text>
</comment>
<accession>B6K255</accession>
<proteinExistence type="inferred from homology"/>